<sequence length="494" mass="57214">MITLLTIPFIVFQHCVTGSPSSDNQRFSVEPNLIKNRFEEWLDPRCPIDLDEKKQIYRNQRCTLTRHESDFVPLQHMKDEVGHNNERFPLLTYHCRDDEITFVAIGNAGIPGFAKFNRDKKRVSDNINPIHGQIGKDVSRISKKHGAHFALLVGNNFYDGVENVEDPQWETVWAKRFNVKELDIPFFVVNGNRERMKNNTATGCYSVHGAHEKHWILPDLAYSVDVLNDVGGFRMLFTETEIEADEIIYGESKWKKERLAKSHWTSDSISRRGTSPYLHEQQHMSPDIAWIKYQQELYKSLRTRKVPHAIMVGYRHLYSALEGHTKRFVTNHEVGTYIANDYVQNGKVTTLSREVMYDCYISGDVAGLEYFKANDNREYFGVGGGGGEIVNDTVGSTATIWKWLRSKWSTCMEGKSQVGKVEHGVEYAKRAYGFAVFKYQWKANKKKVMYYEYAKKGSTYKLREDPKTIESAIYDERDAKKIKSRMGHEARRKK</sequence>
<dbReference type="Proteomes" id="UP000053237">
    <property type="component" value="Unassembled WGS sequence"/>
</dbReference>
<evidence type="ECO:0000313" key="3">
    <source>
        <dbReference type="Proteomes" id="UP000053237"/>
    </source>
</evidence>
<feature type="chain" id="PRO_5001532289" description="Calcineurin-like phosphoesterase domain-containing protein" evidence="1">
    <location>
        <begin position="19"/>
        <end position="494"/>
    </location>
</feature>
<organism evidence="2 3">
    <name type="scientific">Albugo candida</name>
    <dbReference type="NCBI Taxonomy" id="65357"/>
    <lineage>
        <taxon>Eukaryota</taxon>
        <taxon>Sar</taxon>
        <taxon>Stramenopiles</taxon>
        <taxon>Oomycota</taxon>
        <taxon>Peronosporomycetes</taxon>
        <taxon>Albuginales</taxon>
        <taxon>Albuginaceae</taxon>
        <taxon>Albugo</taxon>
    </lineage>
</organism>
<dbReference type="SUPFAM" id="SSF56300">
    <property type="entry name" value="Metallo-dependent phosphatases"/>
    <property type="match status" value="1"/>
</dbReference>
<accession>A0A024G7E8</accession>
<dbReference type="InParanoid" id="A0A024G7E8"/>
<dbReference type="InterPro" id="IPR029052">
    <property type="entry name" value="Metallo-depent_PP-like"/>
</dbReference>
<dbReference type="Gene3D" id="3.60.21.10">
    <property type="match status" value="1"/>
</dbReference>
<name>A0A024G7E8_9STRA</name>
<comment type="caution">
    <text evidence="2">The sequence shown here is derived from an EMBL/GenBank/DDBJ whole genome shotgun (WGS) entry which is preliminary data.</text>
</comment>
<dbReference type="STRING" id="65357.A0A024G7E8"/>
<keyword evidence="3" id="KW-1185">Reference proteome</keyword>
<reference evidence="2 3" key="1">
    <citation type="submission" date="2012-05" db="EMBL/GenBank/DDBJ databases">
        <title>Recombination and specialization in a pathogen metapopulation.</title>
        <authorList>
            <person name="Gardiner A."/>
            <person name="Kemen E."/>
            <person name="Schultz-Larsen T."/>
            <person name="MacLean D."/>
            <person name="Van Oosterhout C."/>
            <person name="Jones J.D.G."/>
        </authorList>
    </citation>
    <scope>NUCLEOTIDE SEQUENCE [LARGE SCALE GENOMIC DNA]</scope>
    <source>
        <strain evidence="2 3">Ac Nc2</strain>
    </source>
</reference>
<dbReference type="AlphaFoldDB" id="A0A024G7E8"/>
<keyword evidence="1" id="KW-0732">Signal</keyword>
<dbReference type="OrthoDB" id="411211at2759"/>
<evidence type="ECO:0000313" key="2">
    <source>
        <dbReference type="EMBL" id="CCI42450.1"/>
    </source>
</evidence>
<gene>
    <name evidence="2" type="ORF">BN9_032340</name>
</gene>
<evidence type="ECO:0000256" key="1">
    <source>
        <dbReference type="SAM" id="SignalP"/>
    </source>
</evidence>
<dbReference type="EMBL" id="CAIX01000034">
    <property type="protein sequence ID" value="CCI42450.1"/>
    <property type="molecule type" value="Genomic_DNA"/>
</dbReference>
<evidence type="ECO:0008006" key="4">
    <source>
        <dbReference type="Google" id="ProtNLM"/>
    </source>
</evidence>
<proteinExistence type="predicted"/>
<feature type="signal peptide" evidence="1">
    <location>
        <begin position="1"/>
        <end position="18"/>
    </location>
</feature>
<protein>
    <recommendedName>
        <fullName evidence="4">Calcineurin-like phosphoesterase domain-containing protein</fullName>
    </recommendedName>
</protein>